<organism evidence="1 2">
    <name type="scientific">Tieghemostelium lacteum</name>
    <name type="common">Slime mold</name>
    <name type="synonym">Dictyostelium lacteum</name>
    <dbReference type="NCBI Taxonomy" id="361077"/>
    <lineage>
        <taxon>Eukaryota</taxon>
        <taxon>Amoebozoa</taxon>
        <taxon>Evosea</taxon>
        <taxon>Eumycetozoa</taxon>
        <taxon>Dictyostelia</taxon>
        <taxon>Dictyosteliales</taxon>
        <taxon>Raperosteliaceae</taxon>
        <taxon>Tieghemostelium</taxon>
    </lineage>
</organism>
<dbReference type="Proteomes" id="UP000076078">
    <property type="component" value="Unassembled WGS sequence"/>
</dbReference>
<gene>
    <name evidence="1" type="ORF">DLAC_11619</name>
</gene>
<evidence type="ECO:0000313" key="1">
    <source>
        <dbReference type="EMBL" id="KYQ93869.1"/>
    </source>
</evidence>
<dbReference type="AlphaFoldDB" id="A0A151ZJ00"/>
<name>A0A151ZJ00_TIELA</name>
<dbReference type="EMBL" id="LODT01000025">
    <property type="protein sequence ID" value="KYQ93869.1"/>
    <property type="molecule type" value="Genomic_DNA"/>
</dbReference>
<accession>A0A151ZJ00</accession>
<evidence type="ECO:0000313" key="2">
    <source>
        <dbReference type="Proteomes" id="UP000076078"/>
    </source>
</evidence>
<keyword evidence="2" id="KW-1185">Reference proteome</keyword>
<proteinExistence type="predicted"/>
<sequence>MISDFNLPSNLWPEVFHFSQNNDSNRSSIGCGVKEYNTFFEEVFLPWLENDPMSEENKLQVSDSVLSIDDYLILAKLLKWAETDINQTNEITTKTTTESKKNQFIRSKVLNHTGGLKVYNYLMSLVPKYLQTYDPTVISFIFNDNQILNYYSKHLGYKNDLIPFTSLSNITKLIHEKKGVREWKILPSSFINLMNFAMRIITDTYFPGNDPNDSTLTTKVLTRDNDFTQRTDIILPTKLTAEFVRGVIHIVMADDMEKAQDSKVEKLIFWLCLLTFQNLTESDIQSLKDDYIYLLPFIFKYNKTRKLATLYELKKLDRSQKGQTNLYYLRKYYGNV</sequence>
<protein>
    <submittedName>
        <fullName evidence="1">Uncharacterized protein</fullName>
    </submittedName>
</protein>
<dbReference type="InParanoid" id="A0A151ZJ00"/>
<comment type="caution">
    <text evidence="1">The sequence shown here is derived from an EMBL/GenBank/DDBJ whole genome shotgun (WGS) entry which is preliminary data.</text>
</comment>
<reference evidence="1 2" key="1">
    <citation type="submission" date="2015-12" db="EMBL/GenBank/DDBJ databases">
        <title>Dictyostelia acquired genes for synthesis and detection of signals that induce cell-type specialization by lateral gene transfer from prokaryotes.</title>
        <authorList>
            <person name="Gloeckner G."/>
            <person name="Schaap P."/>
        </authorList>
    </citation>
    <scope>NUCLEOTIDE SEQUENCE [LARGE SCALE GENOMIC DNA]</scope>
    <source>
        <strain evidence="1 2">TK</strain>
    </source>
</reference>